<evidence type="ECO:0000313" key="9">
    <source>
        <dbReference type="Proteomes" id="UP001388673"/>
    </source>
</evidence>
<dbReference type="KEGG" id="kne:92180621"/>
<keyword evidence="3" id="KW-0238">DNA-binding</keyword>
<dbReference type="PANTHER" id="PTHR28605">
    <property type="entry name" value="CTF8, CHROMOSOME TRANSMISSION FIDELITY FACTOR 8 HOMOLOG (S. CEREVISIAE)"/>
    <property type="match status" value="1"/>
</dbReference>
<dbReference type="Pfam" id="PF09696">
    <property type="entry name" value="Ctf8"/>
    <property type="match status" value="1"/>
</dbReference>
<dbReference type="GO" id="GO:0003677">
    <property type="term" value="F:DNA binding"/>
    <property type="evidence" value="ECO:0007669"/>
    <property type="project" value="UniProtKB-KW"/>
</dbReference>
<gene>
    <name evidence="8" type="ORF">IAR55_003363</name>
</gene>
<organism evidence="8 9">
    <name type="scientific">Kwoniella newhampshirensis</name>
    <dbReference type="NCBI Taxonomy" id="1651941"/>
    <lineage>
        <taxon>Eukaryota</taxon>
        <taxon>Fungi</taxon>
        <taxon>Dikarya</taxon>
        <taxon>Basidiomycota</taxon>
        <taxon>Agaricomycotina</taxon>
        <taxon>Tremellomycetes</taxon>
        <taxon>Tremellales</taxon>
        <taxon>Cryptococcaceae</taxon>
        <taxon>Kwoniella</taxon>
    </lineage>
</organism>
<keyword evidence="9" id="KW-1185">Reference proteome</keyword>
<evidence type="ECO:0000256" key="3">
    <source>
        <dbReference type="ARBA" id="ARBA00023125"/>
    </source>
</evidence>
<dbReference type="PANTHER" id="PTHR28605:SF1">
    <property type="entry name" value="CHROMOSOME TRANSMISSION FIDELITY FACTOR 8"/>
    <property type="match status" value="1"/>
</dbReference>
<feature type="region of interest" description="Disordered" evidence="7">
    <location>
        <begin position="105"/>
        <end position="215"/>
    </location>
</feature>
<proteinExistence type="inferred from homology"/>
<evidence type="ECO:0000256" key="5">
    <source>
        <dbReference type="ARBA" id="ARBA00023306"/>
    </source>
</evidence>
<name>A0AAW0YZD4_9TREE</name>
<dbReference type="Proteomes" id="UP001388673">
    <property type="component" value="Unassembled WGS sequence"/>
</dbReference>
<feature type="compositionally biased region" description="Polar residues" evidence="7">
    <location>
        <begin position="145"/>
        <end position="188"/>
    </location>
</feature>
<dbReference type="AlphaFoldDB" id="A0AAW0YZD4"/>
<dbReference type="InterPro" id="IPR018607">
    <property type="entry name" value="Ctf8"/>
</dbReference>
<evidence type="ECO:0000256" key="4">
    <source>
        <dbReference type="ARBA" id="ARBA00023242"/>
    </source>
</evidence>
<sequence>MRIHLPLHPHHFAQPSAGTSSSSSPPPLVQLGGDLVIVELQGSLTYEGDKSNGVLGVIGLDRPERPTLHLGEHHLLHGKFVNLQKPYAVIRRVVGNPSSSKALALEGHASEEESGTSNGSSEEDDDEEDKPLFEPNPDLDLFPSTPVNTKIRSLQDSSSPISRNPASTPKDYSSDLEQGSSPPQSSLPYTEAEDEEDEEESRKRKRLKLDKEKMKKVKAKAEAKLRYKGEKERTRHYEVVGVVRKKVVFALRPEPLVAPTLLPE</sequence>
<evidence type="ECO:0000256" key="2">
    <source>
        <dbReference type="ARBA" id="ARBA00022705"/>
    </source>
</evidence>
<dbReference type="RefSeq" id="XP_066802862.1">
    <property type="nucleotide sequence ID" value="XM_066946470.1"/>
</dbReference>
<comment type="subcellular location">
    <subcellularLocation>
        <location evidence="1">Nucleus</location>
    </subcellularLocation>
</comment>
<keyword evidence="5" id="KW-0131">Cell cycle</keyword>
<comment type="similarity">
    <text evidence="6">Belongs to the CTF8 family.</text>
</comment>
<reference evidence="8 9" key="1">
    <citation type="journal article" date="2024" name="bioRxiv">
        <title>Comparative genomics of Cryptococcus and Kwoniella reveals pathogenesis evolution and contrasting karyotype dynamics via intercentromeric recombination or chromosome fusion.</title>
        <authorList>
            <person name="Coelho M.A."/>
            <person name="David-Palma M."/>
            <person name="Shea T."/>
            <person name="Bowers K."/>
            <person name="McGinley-Smith S."/>
            <person name="Mohammad A.W."/>
            <person name="Gnirke A."/>
            <person name="Yurkov A.M."/>
            <person name="Nowrousian M."/>
            <person name="Sun S."/>
            <person name="Cuomo C.A."/>
            <person name="Heitman J."/>
        </authorList>
    </citation>
    <scope>NUCLEOTIDE SEQUENCE [LARGE SCALE GENOMIC DNA]</scope>
    <source>
        <strain evidence="8 9">CBS 13917</strain>
    </source>
</reference>
<evidence type="ECO:0008006" key="10">
    <source>
        <dbReference type="Google" id="ProtNLM"/>
    </source>
</evidence>
<evidence type="ECO:0000256" key="1">
    <source>
        <dbReference type="ARBA" id="ARBA00004123"/>
    </source>
</evidence>
<dbReference type="EMBL" id="JBCAWK010000006">
    <property type="protein sequence ID" value="KAK8854624.1"/>
    <property type="molecule type" value="Genomic_DNA"/>
</dbReference>
<dbReference type="GO" id="GO:0007064">
    <property type="term" value="P:mitotic sister chromatid cohesion"/>
    <property type="evidence" value="ECO:0007669"/>
    <property type="project" value="InterPro"/>
</dbReference>
<comment type="caution">
    <text evidence="8">The sequence shown here is derived from an EMBL/GenBank/DDBJ whole genome shotgun (WGS) entry which is preliminary data.</text>
</comment>
<dbReference type="GO" id="GO:0031390">
    <property type="term" value="C:Ctf18 RFC-like complex"/>
    <property type="evidence" value="ECO:0007669"/>
    <property type="project" value="InterPro"/>
</dbReference>
<dbReference type="GeneID" id="92180621"/>
<keyword evidence="2" id="KW-0235">DNA replication</keyword>
<evidence type="ECO:0000256" key="6">
    <source>
        <dbReference type="ARBA" id="ARBA00038447"/>
    </source>
</evidence>
<evidence type="ECO:0000256" key="7">
    <source>
        <dbReference type="SAM" id="MobiDB-lite"/>
    </source>
</evidence>
<evidence type="ECO:0000313" key="8">
    <source>
        <dbReference type="EMBL" id="KAK8854624.1"/>
    </source>
</evidence>
<protein>
    <recommendedName>
        <fullName evidence="10">Chromosome transmission fidelity protein 8</fullName>
    </recommendedName>
</protein>
<accession>A0AAW0YZD4</accession>
<keyword evidence="4" id="KW-0539">Nucleus</keyword>
<dbReference type="GO" id="GO:0006260">
    <property type="term" value="P:DNA replication"/>
    <property type="evidence" value="ECO:0007669"/>
    <property type="project" value="UniProtKB-KW"/>
</dbReference>